<comment type="caution">
    <text evidence="13">The sequence shown here is derived from an EMBL/GenBank/DDBJ whole genome shotgun (WGS) entry which is preliminary data.</text>
</comment>
<dbReference type="SMART" id="SM00355">
    <property type="entry name" value="ZnF_C2H2"/>
    <property type="match status" value="9"/>
</dbReference>
<dbReference type="EMBL" id="BLXT01001713">
    <property type="protein sequence ID" value="GFN87351.1"/>
    <property type="molecule type" value="Genomic_DNA"/>
</dbReference>
<keyword evidence="3" id="KW-0677">Repeat</keyword>
<keyword evidence="7" id="KW-0238">DNA-binding</keyword>
<feature type="compositionally biased region" description="Polar residues" evidence="11">
    <location>
        <begin position="101"/>
        <end position="116"/>
    </location>
</feature>
<dbReference type="PROSITE" id="PS50157">
    <property type="entry name" value="ZINC_FINGER_C2H2_2"/>
    <property type="match status" value="9"/>
</dbReference>
<evidence type="ECO:0000256" key="2">
    <source>
        <dbReference type="ARBA" id="ARBA00022723"/>
    </source>
</evidence>
<feature type="domain" description="C2H2-type" evidence="12">
    <location>
        <begin position="350"/>
        <end position="377"/>
    </location>
</feature>
<evidence type="ECO:0000256" key="1">
    <source>
        <dbReference type="ARBA" id="ARBA00004123"/>
    </source>
</evidence>
<feature type="domain" description="C2H2-type" evidence="12">
    <location>
        <begin position="406"/>
        <end position="433"/>
    </location>
</feature>
<evidence type="ECO:0000259" key="12">
    <source>
        <dbReference type="PROSITE" id="PS50157"/>
    </source>
</evidence>
<keyword evidence="2" id="KW-0479">Metal-binding</keyword>
<feature type="domain" description="C2H2-type" evidence="12">
    <location>
        <begin position="238"/>
        <end position="265"/>
    </location>
</feature>
<evidence type="ECO:0000256" key="3">
    <source>
        <dbReference type="ARBA" id="ARBA00022737"/>
    </source>
</evidence>
<evidence type="ECO:0000313" key="14">
    <source>
        <dbReference type="Proteomes" id="UP000735302"/>
    </source>
</evidence>
<sequence>MNYSTPLSSMTEDDSELISHMSKALAAHGCARQDIKQEPEDDCHFPVIKCKVTDTDEDGVLHNGIKAEQLDSPQSSEMDEEITVHFQDDQGDYDKGVEPDNLSNGNQSSAENQHVSSRCHVKETESQHGNNTEGLVQKNLVPGGGESSETVGTTTSGLHESLWNQIPGKPDVCRETQSGERLHVDFSNYWTVREDDPDCRSLKHPTKQLYTCDVCSITFLSINTLNSHRQKHSGRAFYKCDLCRKTFVFSSDLDAHKSKHSASKLLICDLCNKCFLLKDTLLKHMRRHLQDRIFKCDECGKRFRHQRDFRIHGRRHAGEKLYECSVCGKRYFRLDTLNVHQLTHLSSKPYVCDICHKGFTYSANLHEHKKVHSGEKRHTCNVCSRSFARKQTLKRHKATHLETKAFECNLCNKTFRRKENLTMHERRHTGVKPFPCDACDKKFTRSDTLKNHKKRHLANLATKV</sequence>
<name>A0AAV3YYR7_9GAST</name>
<dbReference type="GO" id="GO:0000978">
    <property type="term" value="F:RNA polymerase II cis-regulatory region sequence-specific DNA binding"/>
    <property type="evidence" value="ECO:0007669"/>
    <property type="project" value="TreeGrafter"/>
</dbReference>
<dbReference type="AlphaFoldDB" id="A0AAV3YYR7"/>
<evidence type="ECO:0000256" key="5">
    <source>
        <dbReference type="ARBA" id="ARBA00022833"/>
    </source>
</evidence>
<feature type="domain" description="C2H2-type" evidence="12">
    <location>
        <begin position="322"/>
        <end position="349"/>
    </location>
</feature>
<dbReference type="FunFam" id="3.30.160.60:FF:000624">
    <property type="entry name" value="zinc finger protein 697"/>
    <property type="match status" value="2"/>
</dbReference>
<feature type="domain" description="C2H2-type" evidence="12">
    <location>
        <begin position="266"/>
        <end position="293"/>
    </location>
</feature>
<dbReference type="FunFam" id="3.30.160.60:FF:000870">
    <property type="entry name" value="zinc finger protein 197 isoform X1"/>
    <property type="match status" value="1"/>
</dbReference>
<feature type="domain" description="C2H2-type" evidence="12">
    <location>
        <begin position="210"/>
        <end position="237"/>
    </location>
</feature>
<evidence type="ECO:0000256" key="8">
    <source>
        <dbReference type="ARBA" id="ARBA00023163"/>
    </source>
</evidence>
<gene>
    <name evidence="13" type="ORF">PoB_001385700</name>
</gene>
<dbReference type="PANTHER" id="PTHR24393:SF34">
    <property type="entry name" value="PR_SET DOMAIN 13"/>
    <property type="match status" value="1"/>
</dbReference>
<dbReference type="FunFam" id="3.30.160.60:FF:000446">
    <property type="entry name" value="Zinc finger protein"/>
    <property type="match status" value="1"/>
</dbReference>
<keyword evidence="8" id="KW-0804">Transcription</keyword>
<evidence type="ECO:0000256" key="4">
    <source>
        <dbReference type="ARBA" id="ARBA00022771"/>
    </source>
</evidence>
<dbReference type="GO" id="GO:0001228">
    <property type="term" value="F:DNA-binding transcription activator activity, RNA polymerase II-specific"/>
    <property type="evidence" value="ECO:0007669"/>
    <property type="project" value="TreeGrafter"/>
</dbReference>
<evidence type="ECO:0000256" key="7">
    <source>
        <dbReference type="ARBA" id="ARBA00023125"/>
    </source>
</evidence>
<dbReference type="Proteomes" id="UP000735302">
    <property type="component" value="Unassembled WGS sequence"/>
</dbReference>
<evidence type="ECO:0000256" key="6">
    <source>
        <dbReference type="ARBA" id="ARBA00023015"/>
    </source>
</evidence>
<evidence type="ECO:0000313" key="13">
    <source>
        <dbReference type="EMBL" id="GFN87351.1"/>
    </source>
</evidence>
<proteinExistence type="predicted"/>
<dbReference type="SUPFAM" id="SSF57667">
    <property type="entry name" value="beta-beta-alpha zinc fingers"/>
    <property type="match status" value="5"/>
</dbReference>
<reference evidence="13 14" key="1">
    <citation type="journal article" date="2021" name="Elife">
        <title>Chloroplast acquisition without the gene transfer in kleptoplastic sea slugs, Plakobranchus ocellatus.</title>
        <authorList>
            <person name="Maeda T."/>
            <person name="Takahashi S."/>
            <person name="Yoshida T."/>
            <person name="Shimamura S."/>
            <person name="Takaki Y."/>
            <person name="Nagai Y."/>
            <person name="Toyoda A."/>
            <person name="Suzuki Y."/>
            <person name="Arimoto A."/>
            <person name="Ishii H."/>
            <person name="Satoh N."/>
            <person name="Nishiyama T."/>
            <person name="Hasebe M."/>
            <person name="Maruyama T."/>
            <person name="Minagawa J."/>
            <person name="Obokata J."/>
            <person name="Shigenobu S."/>
        </authorList>
    </citation>
    <scope>NUCLEOTIDE SEQUENCE [LARGE SCALE GENOMIC DNA]</scope>
</reference>
<dbReference type="InterPro" id="IPR036236">
    <property type="entry name" value="Znf_C2H2_sf"/>
</dbReference>
<dbReference type="Pfam" id="PF00096">
    <property type="entry name" value="zf-C2H2"/>
    <property type="match status" value="7"/>
</dbReference>
<evidence type="ECO:0000256" key="10">
    <source>
        <dbReference type="PROSITE-ProRule" id="PRU00042"/>
    </source>
</evidence>
<feature type="domain" description="C2H2-type" evidence="12">
    <location>
        <begin position="294"/>
        <end position="321"/>
    </location>
</feature>
<feature type="compositionally biased region" description="Basic and acidic residues" evidence="11">
    <location>
        <begin position="89"/>
        <end position="98"/>
    </location>
</feature>
<dbReference type="Pfam" id="PF12874">
    <property type="entry name" value="zf-met"/>
    <property type="match status" value="1"/>
</dbReference>
<comment type="subcellular location">
    <subcellularLocation>
        <location evidence="1">Nucleus</location>
    </subcellularLocation>
</comment>
<dbReference type="FunFam" id="3.30.160.60:FF:001289">
    <property type="entry name" value="Zinc finger protein 574"/>
    <property type="match status" value="1"/>
</dbReference>
<keyword evidence="9" id="KW-0539">Nucleus</keyword>
<feature type="region of interest" description="Disordered" evidence="11">
    <location>
        <begin position="89"/>
        <end position="154"/>
    </location>
</feature>
<evidence type="ECO:0000256" key="9">
    <source>
        <dbReference type="ARBA" id="ARBA00023242"/>
    </source>
</evidence>
<keyword evidence="4 10" id="KW-0863">Zinc-finger</keyword>
<protein>
    <submittedName>
        <fullName evidence="13">Zinc finger protein 436</fullName>
    </submittedName>
</protein>
<feature type="domain" description="C2H2-type" evidence="12">
    <location>
        <begin position="378"/>
        <end position="405"/>
    </location>
</feature>
<dbReference type="PANTHER" id="PTHR24393">
    <property type="entry name" value="ZINC FINGER PROTEIN"/>
    <property type="match status" value="1"/>
</dbReference>
<evidence type="ECO:0000256" key="11">
    <source>
        <dbReference type="SAM" id="MobiDB-lite"/>
    </source>
</evidence>
<feature type="domain" description="C2H2-type" evidence="12">
    <location>
        <begin position="434"/>
        <end position="461"/>
    </location>
</feature>
<organism evidence="13 14">
    <name type="scientific">Plakobranchus ocellatus</name>
    <dbReference type="NCBI Taxonomy" id="259542"/>
    <lineage>
        <taxon>Eukaryota</taxon>
        <taxon>Metazoa</taxon>
        <taxon>Spiralia</taxon>
        <taxon>Lophotrochozoa</taxon>
        <taxon>Mollusca</taxon>
        <taxon>Gastropoda</taxon>
        <taxon>Heterobranchia</taxon>
        <taxon>Euthyneura</taxon>
        <taxon>Panpulmonata</taxon>
        <taxon>Sacoglossa</taxon>
        <taxon>Placobranchoidea</taxon>
        <taxon>Plakobranchidae</taxon>
        <taxon>Plakobranchus</taxon>
    </lineage>
</organism>
<dbReference type="FunFam" id="3.30.160.60:FF:000045">
    <property type="entry name" value="ZFP69 zinc finger protein B"/>
    <property type="match status" value="1"/>
</dbReference>
<dbReference type="PROSITE" id="PS00028">
    <property type="entry name" value="ZINC_FINGER_C2H2_1"/>
    <property type="match status" value="9"/>
</dbReference>
<accession>A0AAV3YYR7</accession>
<dbReference type="GO" id="GO:0008270">
    <property type="term" value="F:zinc ion binding"/>
    <property type="evidence" value="ECO:0007669"/>
    <property type="project" value="UniProtKB-KW"/>
</dbReference>
<dbReference type="GO" id="GO:0005634">
    <property type="term" value="C:nucleus"/>
    <property type="evidence" value="ECO:0007669"/>
    <property type="project" value="UniProtKB-SubCell"/>
</dbReference>
<keyword evidence="6" id="KW-0805">Transcription regulation</keyword>
<dbReference type="Gene3D" id="3.30.160.60">
    <property type="entry name" value="Classic Zinc Finger"/>
    <property type="match status" value="7"/>
</dbReference>
<keyword evidence="14" id="KW-1185">Reference proteome</keyword>
<dbReference type="InterPro" id="IPR013087">
    <property type="entry name" value="Znf_C2H2_type"/>
</dbReference>
<keyword evidence="5" id="KW-0862">Zinc</keyword>